<dbReference type="EMBL" id="JACHLR010000009">
    <property type="protein sequence ID" value="MBB4859110.1"/>
    <property type="molecule type" value="Genomic_DNA"/>
</dbReference>
<protein>
    <submittedName>
        <fullName evidence="2">Uncharacterized protein</fullName>
    </submittedName>
</protein>
<gene>
    <name evidence="2" type="ORF">HNO88_002436</name>
</gene>
<dbReference type="Proteomes" id="UP000555448">
    <property type="component" value="Unassembled WGS sequence"/>
</dbReference>
<keyword evidence="3" id="KW-1185">Reference proteome</keyword>
<dbReference type="AlphaFoldDB" id="A0A7W7KAQ0"/>
<evidence type="ECO:0000256" key="1">
    <source>
        <dbReference type="SAM" id="MobiDB-lite"/>
    </source>
</evidence>
<sequence>MSFSYEFATERAEEAARSAEVANLDNVRDRALRSEAAWRDMADRARKTEESRARREATALAAREAAPTAEV</sequence>
<proteinExistence type="predicted"/>
<reference evidence="2 3" key="1">
    <citation type="submission" date="2020-08" db="EMBL/GenBank/DDBJ databases">
        <title>Functional genomics of gut bacteria from endangered species of beetles.</title>
        <authorList>
            <person name="Carlos-Shanley C."/>
        </authorList>
    </citation>
    <scope>NUCLEOTIDE SEQUENCE [LARGE SCALE GENOMIC DNA]</scope>
    <source>
        <strain evidence="2 3">S00245</strain>
    </source>
</reference>
<dbReference type="RefSeq" id="WP_184245393.1">
    <property type="nucleotide sequence ID" value="NZ_JACHLR010000009.1"/>
</dbReference>
<feature type="compositionally biased region" description="Basic and acidic residues" evidence="1">
    <location>
        <begin position="43"/>
        <end position="57"/>
    </location>
</feature>
<comment type="caution">
    <text evidence="2">The sequence shown here is derived from an EMBL/GenBank/DDBJ whole genome shotgun (WGS) entry which is preliminary data.</text>
</comment>
<name>A0A7W7KAQ0_9SPHN</name>
<accession>A0A7W7KAQ0</accession>
<organism evidence="2 3">
    <name type="scientific">Novosphingobium chloroacetimidivorans</name>
    <dbReference type="NCBI Taxonomy" id="1428314"/>
    <lineage>
        <taxon>Bacteria</taxon>
        <taxon>Pseudomonadati</taxon>
        <taxon>Pseudomonadota</taxon>
        <taxon>Alphaproteobacteria</taxon>
        <taxon>Sphingomonadales</taxon>
        <taxon>Sphingomonadaceae</taxon>
        <taxon>Novosphingobium</taxon>
    </lineage>
</organism>
<evidence type="ECO:0000313" key="3">
    <source>
        <dbReference type="Proteomes" id="UP000555448"/>
    </source>
</evidence>
<evidence type="ECO:0000313" key="2">
    <source>
        <dbReference type="EMBL" id="MBB4859110.1"/>
    </source>
</evidence>
<feature type="region of interest" description="Disordered" evidence="1">
    <location>
        <begin position="43"/>
        <end position="71"/>
    </location>
</feature>
<feature type="compositionally biased region" description="Low complexity" evidence="1">
    <location>
        <begin position="58"/>
        <end position="71"/>
    </location>
</feature>